<organism evidence="10 11">
    <name type="scientific">Okibacterium fritillariae</name>
    <dbReference type="NCBI Taxonomy" id="123320"/>
    <lineage>
        <taxon>Bacteria</taxon>
        <taxon>Bacillati</taxon>
        <taxon>Actinomycetota</taxon>
        <taxon>Actinomycetes</taxon>
        <taxon>Micrococcales</taxon>
        <taxon>Microbacteriaceae</taxon>
        <taxon>Okibacterium</taxon>
    </lineage>
</organism>
<dbReference type="SUPFAM" id="SSF49899">
    <property type="entry name" value="Concanavalin A-like lectins/glucanases"/>
    <property type="match status" value="1"/>
</dbReference>
<dbReference type="Gene3D" id="2.60.120.200">
    <property type="match status" value="1"/>
</dbReference>
<dbReference type="InterPro" id="IPR041542">
    <property type="entry name" value="GH43_C2"/>
</dbReference>
<evidence type="ECO:0000313" key="11">
    <source>
        <dbReference type="Proteomes" id="UP000190857"/>
    </source>
</evidence>
<evidence type="ECO:0000256" key="3">
    <source>
        <dbReference type="ARBA" id="ARBA00022801"/>
    </source>
</evidence>
<feature type="region of interest" description="Disordered" evidence="6">
    <location>
        <begin position="656"/>
        <end position="706"/>
    </location>
</feature>
<sequence>MRKLSLAAGFTAAALLLGVAPAAAAGAGIAQPVATGANGATTTASASASASAATVGAPTSVTPAAGARAAVAADTFTNPLTLTLADGRPAEQCADPDVIRSADPADAAWYLFCTRDALDSEETNPDGSLRFYSIPTYRSTDLVTWTFVTEALPEKPAWINDGDMWAPDVVFLNGKYNLYYTATKTVGPDTNGDGVPDDGGAAIGVATSDSPAGPWTDSGGPVVAPAAPPGGNPNDRRWTFDPEVITADGQNYLYYGSYFGGLSVRELSADGLTTDPATQVQISISNRYEGTNVVEHDGYYYLLGSATNCCAGPLTGYGVFVGRSTSPTGPFVDKTGTSLLAGRVGGTPLLHQNGNRWIGTGHNTMATDLAGTSWIVYHAVDRNDPYMVEGETYTKRPVLMDRIDWVDGWPTVRGGAGPSDTPQPAPVTVAGQAAAPASTPVVQPKPGETIAALSDDFDGDALGAQWSWTRQPDASSFGVADGSFSFDTQAGDLGPEANAAGLVTEAAPEGDYVVETRVSVNVPAEGCCQNYVQGGIVLYTDDGNFIKHAVSSIWETRQTEFAKRQSPVPAGYPVYGNGVGGPVGDETYLRIVRQHSETENLYTGYTSLDGQTWDESGTWTTPLGVTPRIGLVSMAGSGFTTTFDYVRVSGLAAAPVEPTEPPVDPTTPPAPPVTPTPSATAVPIVPGATSSAAPAGDPDAIRRGSLSQTGADGSTLGLVAGIAAVLVVAGLVLVLLRRRAAKHSTDRS</sequence>
<accession>A0A1T5KX22</accession>
<feature type="site" description="Important for catalytic activity, responsible for pKa modulation of the active site Glu and correct orientation of both the proton donor and substrate" evidence="5">
    <location>
        <position position="241"/>
    </location>
</feature>
<gene>
    <name evidence="10" type="ORF">SAMN06309945_2567</name>
</gene>
<reference evidence="10 11" key="1">
    <citation type="submission" date="2017-02" db="EMBL/GenBank/DDBJ databases">
        <authorList>
            <person name="Peterson S.W."/>
        </authorList>
    </citation>
    <scope>NUCLEOTIDE SEQUENCE [LARGE SCALE GENOMIC DNA]</scope>
    <source>
        <strain evidence="10 11">VKM Ac-2059</strain>
    </source>
</reference>
<dbReference type="EMBL" id="FUZP01000003">
    <property type="protein sequence ID" value="SKC67939.1"/>
    <property type="molecule type" value="Genomic_DNA"/>
</dbReference>
<comment type="similarity">
    <text evidence="2">Belongs to the glycosyl hydrolase 43 family.</text>
</comment>
<dbReference type="Proteomes" id="UP000190857">
    <property type="component" value="Unassembled WGS sequence"/>
</dbReference>
<dbReference type="CDD" id="cd18616">
    <property type="entry name" value="GH43_ABN-like"/>
    <property type="match status" value="1"/>
</dbReference>
<evidence type="ECO:0000256" key="5">
    <source>
        <dbReference type="PIRSR" id="PIRSR606710-2"/>
    </source>
</evidence>
<evidence type="ECO:0000256" key="8">
    <source>
        <dbReference type="SAM" id="SignalP"/>
    </source>
</evidence>
<keyword evidence="7" id="KW-0812">Transmembrane</keyword>
<feature type="transmembrane region" description="Helical" evidence="7">
    <location>
        <begin position="716"/>
        <end position="736"/>
    </location>
</feature>
<dbReference type="InterPro" id="IPR013320">
    <property type="entry name" value="ConA-like_dom_sf"/>
</dbReference>
<dbReference type="PANTHER" id="PTHR43301:SF3">
    <property type="entry name" value="ARABINAN ENDO-1,5-ALPHA-L-ARABINOSIDASE A-RELATED"/>
    <property type="match status" value="1"/>
</dbReference>
<keyword evidence="8" id="KW-0732">Signal</keyword>
<proteinExistence type="inferred from homology"/>
<dbReference type="InterPro" id="IPR023296">
    <property type="entry name" value="Glyco_hydro_beta-prop_sf"/>
</dbReference>
<evidence type="ECO:0000256" key="4">
    <source>
        <dbReference type="ARBA" id="ARBA00023295"/>
    </source>
</evidence>
<keyword evidence="11" id="KW-1185">Reference proteome</keyword>
<evidence type="ECO:0000256" key="6">
    <source>
        <dbReference type="SAM" id="MobiDB-lite"/>
    </source>
</evidence>
<dbReference type="Pfam" id="PF17851">
    <property type="entry name" value="GH43_C2"/>
    <property type="match status" value="1"/>
</dbReference>
<feature type="chain" id="PRO_5010547682" evidence="8">
    <location>
        <begin position="25"/>
        <end position="748"/>
    </location>
</feature>
<dbReference type="Gene3D" id="2.115.10.20">
    <property type="entry name" value="Glycosyl hydrolase domain, family 43"/>
    <property type="match status" value="1"/>
</dbReference>
<feature type="domain" description="Beta-xylosidase C-terminal Concanavalin A-like" evidence="9">
    <location>
        <begin position="454"/>
        <end position="618"/>
    </location>
</feature>
<dbReference type="RefSeq" id="WP_079728597.1">
    <property type="nucleotide sequence ID" value="NZ_FUZP01000003.1"/>
</dbReference>
<dbReference type="InterPro" id="IPR006710">
    <property type="entry name" value="Glyco_hydro_43"/>
</dbReference>
<dbReference type="GO" id="GO:0004553">
    <property type="term" value="F:hydrolase activity, hydrolyzing O-glycosyl compounds"/>
    <property type="evidence" value="ECO:0007669"/>
    <property type="project" value="InterPro"/>
</dbReference>
<keyword evidence="7" id="KW-1133">Transmembrane helix</keyword>
<dbReference type="STRING" id="123320.SAMN06309945_2567"/>
<dbReference type="AlphaFoldDB" id="A0A1T5KX22"/>
<dbReference type="Pfam" id="PF04616">
    <property type="entry name" value="Glyco_hydro_43"/>
    <property type="match status" value="1"/>
</dbReference>
<keyword evidence="4" id="KW-0326">Glycosidase</keyword>
<evidence type="ECO:0000256" key="1">
    <source>
        <dbReference type="ARBA" id="ARBA00004834"/>
    </source>
</evidence>
<keyword evidence="7" id="KW-0472">Membrane</keyword>
<evidence type="ECO:0000313" key="10">
    <source>
        <dbReference type="EMBL" id="SKC67939.1"/>
    </source>
</evidence>
<dbReference type="SUPFAM" id="SSF75005">
    <property type="entry name" value="Arabinanase/levansucrase/invertase"/>
    <property type="match status" value="1"/>
</dbReference>
<dbReference type="PANTHER" id="PTHR43301">
    <property type="entry name" value="ARABINAN ENDO-1,5-ALPHA-L-ARABINOSIDASE"/>
    <property type="match status" value="1"/>
</dbReference>
<evidence type="ECO:0000256" key="7">
    <source>
        <dbReference type="SAM" id="Phobius"/>
    </source>
</evidence>
<dbReference type="InterPro" id="IPR050727">
    <property type="entry name" value="GH43_arabinanases"/>
</dbReference>
<evidence type="ECO:0000256" key="2">
    <source>
        <dbReference type="ARBA" id="ARBA00009865"/>
    </source>
</evidence>
<dbReference type="GO" id="GO:0005975">
    <property type="term" value="P:carbohydrate metabolic process"/>
    <property type="evidence" value="ECO:0007669"/>
    <property type="project" value="InterPro"/>
</dbReference>
<feature type="compositionally biased region" description="Pro residues" evidence="6">
    <location>
        <begin position="658"/>
        <end position="675"/>
    </location>
</feature>
<protein>
    <submittedName>
        <fullName evidence="10">Arabinan endo-1,5-alpha-L-arabinosidase</fullName>
    </submittedName>
</protein>
<evidence type="ECO:0000259" key="9">
    <source>
        <dbReference type="Pfam" id="PF17851"/>
    </source>
</evidence>
<feature type="compositionally biased region" description="Low complexity" evidence="6">
    <location>
        <begin position="676"/>
        <end position="686"/>
    </location>
</feature>
<keyword evidence="3" id="KW-0378">Hydrolase</keyword>
<name>A0A1T5KX22_9MICO</name>
<comment type="pathway">
    <text evidence="1">Glycan metabolism; L-arabinan degradation.</text>
</comment>
<feature type="signal peptide" evidence="8">
    <location>
        <begin position="1"/>
        <end position="24"/>
    </location>
</feature>